<dbReference type="EMBL" id="LR901458">
    <property type="protein sequence ID" value="CAD7248663.1"/>
    <property type="molecule type" value="Genomic_DNA"/>
</dbReference>
<dbReference type="Proteomes" id="UP000677054">
    <property type="component" value="Unassembled WGS sequence"/>
</dbReference>
<dbReference type="EMBL" id="CAJPEV010001941">
    <property type="protein sequence ID" value="CAG0894995.1"/>
    <property type="molecule type" value="Genomic_DNA"/>
</dbReference>
<proteinExistence type="predicted"/>
<keyword evidence="3" id="KW-1185">Reference proteome</keyword>
<reference evidence="2" key="1">
    <citation type="submission" date="2020-11" db="EMBL/GenBank/DDBJ databases">
        <authorList>
            <person name="Tran Van P."/>
        </authorList>
    </citation>
    <scope>NUCLEOTIDE SEQUENCE</scope>
</reference>
<evidence type="ECO:0000313" key="3">
    <source>
        <dbReference type="Proteomes" id="UP000677054"/>
    </source>
</evidence>
<dbReference type="InterPro" id="IPR027417">
    <property type="entry name" value="P-loop_NTPase"/>
</dbReference>
<dbReference type="OrthoDB" id="6436361at2759"/>
<organism evidence="2">
    <name type="scientific">Darwinula stevensoni</name>
    <dbReference type="NCBI Taxonomy" id="69355"/>
    <lineage>
        <taxon>Eukaryota</taxon>
        <taxon>Metazoa</taxon>
        <taxon>Ecdysozoa</taxon>
        <taxon>Arthropoda</taxon>
        <taxon>Crustacea</taxon>
        <taxon>Oligostraca</taxon>
        <taxon>Ostracoda</taxon>
        <taxon>Podocopa</taxon>
        <taxon>Podocopida</taxon>
        <taxon>Darwinulocopina</taxon>
        <taxon>Darwinuloidea</taxon>
        <taxon>Darwinulidae</taxon>
        <taxon>Darwinula</taxon>
    </lineage>
</organism>
<accession>A0A7R9A6L6</accession>
<feature type="region of interest" description="Disordered" evidence="1">
    <location>
        <begin position="157"/>
        <end position="184"/>
    </location>
</feature>
<dbReference type="Gene3D" id="3.40.50.300">
    <property type="entry name" value="P-loop containing nucleotide triphosphate hydrolases"/>
    <property type="match status" value="1"/>
</dbReference>
<protein>
    <submittedName>
        <fullName evidence="2">Uncharacterized protein</fullName>
    </submittedName>
</protein>
<gene>
    <name evidence="2" type="ORF">DSTB1V02_LOCUS8474</name>
</gene>
<name>A0A7R9A6L6_9CRUS</name>
<sequence length="199" mass="21829">MDSSQAGRRAAVILIDCSELELGRNLGRRIGRLDDSVVASRRKLQVYRDNTLPMLRTLDEEGKLIVIDGDSDEDHVLRELKRQILTITSREIERPPLEPLRETSADAEPDLGRVDRVEVPAGDARKNSTTETVDSVEVAMRELLDDTVDVVVTPPISLSQIKGTVEGPRDGQPENADPNPAKKLKNGAVIIADADFAVS</sequence>
<dbReference type="AlphaFoldDB" id="A0A7R9A6L6"/>
<evidence type="ECO:0000313" key="2">
    <source>
        <dbReference type="EMBL" id="CAD7248663.1"/>
    </source>
</evidence>
<evidence type="ECO:0000256" key="1">
    <source>
        <dbReference type="SAM" id="MobiDB-lite"/>
    </source>
</evidence>